<sequence>SKRKNSEETTRISVQVPNKGDDATTEGDATDALLSPAKKKRATRSSTGRSLLQGGSTHNLTAGGNAVAQELTEVVAENLEVPRPVCCKKSKKCKVSPPSFWDADFNSLGFIEE</sequence>
<dbReference type="EMBL" id="LXQA010310489">
    <property type="protein sequence ID" value="MCI42901.1"/>
    <property type="molecule type" value="Genomic_DNA"/>
</dbReference>
<evidence type="ECO:0000313" key="2">
    <source>
        <dbReference type="EMBL" id="MCI42901.1"/>
    </source>
</evidence>
<name>A0A392S1Y8_9FABA</name>
<evidence type="ECO:0000256" key="1">
    <source>
        <dbReference type="SAM" id="MobiDB-lite"/>
    </source>
</evidence>
<feature type="compositionally biased region" description="Polar residues" evidence="1">
    <location>
        <begin position="44"/>
        <end position="62"/>
    </location>
</feature>
<keyword evidence="3" id="KW-1185">Reference proteome</keyword>
<organism evidence="2 3">
    <name type="scientific">Trifolium medium</name>
    <dbReference type="NCBI Taxonomy" id="97028"/>
    <lineage>
        <taxon>Eukaryota</taxon>
        <taxon>Viridiplantae</taxon>
        <taxon>Streptophyta</taxon>
        <taxon>Embryophyta</taxon>
        <taxon>Tracheophyta</taxon>
        <taxon>Spermatophyta</taxon>
        <taxon>Magnoliopsida</taxon>
        <taxon>eudicotyledons</taxon>
        <taxon>Gunneridae</taxon>
        <taxon>Pentapetalae</taxon>
        <taxon>rosids</taxon>
        <taxon>fabids</taxon>
        <taxon>Fabales</taxon>
        <taxon>Fabaceae</taxon>
        <taxon>Papilionoideae</taxon>
        <taxon>50 kb inversion clade</taxon>
        <taxon>NPAAA clade</taxon>
        <taxon>Hologalegina</taxon>
        <taxon>IRL clade</taxon>
        <taxon>Trifolieae</taxon>
        <taxon>Trifolium</taxon>
    </lineage>
</organism>
<comment type="caution">
    <text evidence="2">The sequence shown here is derived from an EMBL/GenBank/DDBJ whole genome shotgun (WGS) entry which is preliminary data.</text>
</comment>
<feature type="non-terminal residue" evidence="2">
    <location>
        <position position="1"/>
    </location>
</feature>
<dbReference type="Proteomes" id="UP000265520">
    <property type="component" value="Unassembled WGS sequence"/>
</dbReference>
<protein>
    <submittedName>
        <fullName evidence="2">Uncharacterized protein</fullName>
    </submittedName>
</protein>
<feature type="region of interest" description="Disordered" evidence="1">
    <location>
        <begin position="1"/>
        <end position="64"/>
    </location>
</feature>
<feature type="compositionally biased region" description="Basic and acidic residues" evidence="1">
    <location>
        <begin position="1"/>
        <end position="10"/>
    </location>
</feature>
<proteinExistence type="predicted"/>
<accession>A0A392S1Y8</accession>
<reference evidence="2 3" key="1">
    <citation type="journal article" date="2018" name="Front. Plant Sci.">
        <title>Red Clover (Trifolium pratense) and Zigzag Clover (T. medium) - A Picture of Genomic Similarities and Differences.</title>
        <authorList>
            <person name="Dluhosova J."/>
            <person name="Istvanek J."/>
            <person name="Nedelnik J."/>
            <person name="Repkova J."/>
        </authorList>
    </citation>
    <scope>NUCLEOTIDE SEQUENCE [LARGE SCALE GENOMIC DNA]</scope>
    <source>
        <strain evidence="3">cv. 10/8</strain>
        <tissue evidence="2">Leaf</tissue>
    </source>
</reference>
<dbReference type="AlphaFoldDB" id="A0A392S1Y8"/>
<feature type="non-terminal residue" evidence="2">
    <location>
        <position position="113"/>
    </location>
</feature>
<evidence type="ECO:0000313" key="3">
    <source>
        <dbReference type="Proteomes" id="UP000265520"/>
    </source>
</evidence>